<dbReference type="Pfam" id="PF13520">
    <property type="entry name" value="AA_permease_2"/>
    <property type="match status" value="1"/>
</dbReference>
<dbReference type="PANTHER" id="PTHR45649">
    <property type="entry name" value="AMINO-ACID PERMEASE BAT1"/>
    <property type="match status" value="1"/>
</dbReference>
<dbReference type="InterPro" id="IPR002293">
    <property type="entry name" value="AA/rel_permease1"/>
</dbReference>
<feature type="transmembrane region" description="Helical" evidence="7">
    <location>
        <begin position="36"/>
        <end position="58"/>
    </location>
</feature>
<dbReference type="Gene3D" id="1.20.1740.10">
    <property type="entry name" value="Amino acid/polyamine transporter I"/>
    <property type="match status" value="1"/>
</dbReference>
<feature type="transmembrane region" description="Helical" evidence="7">
    <location>
        <begin position="314"/>
        <end position="340"/>
    </location>
</feature>
<evidence type="ECO:0000256" key="6">
    <source>
        <dbReference type="SAM" id="MobiDB-lite"/>
    </source>
</evidence>
<feature type="compositionally biased region" description="Polar residues" evidence="6">
    <location>
        <begin position="13"/>
        <end position="23"/>
    </location>
</feature>
<feature type="region of interest" description="Disordered" evidence="6">
    <location>
        <begin position="1"/>
        <end position="23"/>
    </location>
</feature>
<feature type="transmembrane region" description="Helical" evidence="7">
    <location>
        <begin position="122"/>
        <end position="147"/>
    </location>
</feature>
<dbReference type="PIRSF" id="PIRSF006060">
    <property type="entry name" value="AA_transporter"/>
    <property type="match status" value="1"/>
</dbReference>
<dbReference type="EMBL" id="JH793386">
    <property type="protein sequence ID" value="ELQ33947.1"/>
    <property type="molecule type" value="Genomic_DNA"/>
</dbReference>
<evidence type="ECO:0000256" key="5">
    <source>
        <dbReference type="ARBA" id="ARBA00023136"/>
    </source>
</evidence>
<keyword evidence="5 7" id="KW-0472">Membrane</keyword>
<dbReference type="GO" id="GO:0022857">
    <property type="term" value="F:transmembrane transporter activity"/>
    <property type="evidence" value="ECO:0007669"/>
    <property type="project" value="InterPro"/>
</dbReference>
<comment type="subcellular location">
    <subcellularLocation>
        <location evidence="1">Membrane</location>
        <topology evidence="1">Multi-pass membrane protein</topology>
    </subcellularLocation>
</comment>
<gene>
    <name evidence="8" type="ORF">OOU_Y34scaffold00838g6</name>
</gene>
<evidence type="ECO:0000256" key="3">
    <source>
        <dbReference type="ARBA" id="ARBA00022692"/>
    </source>
</evidence>
<evidence type="ECO:0000256" key="7">
    <source>
        <dbReference type="SAM" id="Phobius"/>
    </source>
</evidence>
<dbReference type="GO" id="GO:0016020">
    <property type="term" value="C:membrane"/>
    <property type="evidence" value="ECO:0007669"/>
    <property type="project" value="UniProtKB-SubCell"/>
</dbReference>
<accession>A0AA97PGR3</accession>
<feature type="transmembrane region" description="Helical" evidence="7">
    <location>
        <begin position="466"/>
        <end position="486"/>
    </location>
</feature>
<feature type="compositionally biased region" description="Basic and acidic residues" evidence="6">
    <location>
        <begin position="1"/>
        <end position="12"/>
    </location>
</feature>
<feature type="transmembrane region" description="Helical" evidence="7">
    <location>
        <begin position="226"/>
        <end position="243"/>
    </location>
</feature>
<keyword evidence="2" id="KW-0813">Transport</keyword>
<sequence length="508" mass="55715">MATDVIEMRTDNEPTQNDTEAVKQTRTRRLFSEEQLFALNLVMYGSWYFVGTNTYVVMLNGGPQTWLFSFIIVAIGVGCQAASFAEMASVYPIAGAQYFWTNNYAPTSVKVFLTWLQGWTTWLGYVSMLASNINGGIITLQGIINIAHPDWTPKGWQTTLMIIAYLVLCTSVNLWFFGAVPWFEVIAGILNVFLFFIVGIVCLVMAPRNSMDIFLTKSNAGGWNEFVSFNIGSAANLFLFIAFESTVHLGEETWGPKRAVPSSMFWGYVANAAMALIMIIIFGVVFPGIEAILGSVSPLATIISHATGSPSASVAILSCMLFCMFAASIGNLSSVSRLTWAWARDGGLPKYFAIVDGQTRVPMRAVCGTTFIVALLSLLYLNDQAFIALGAISSLSSISLYISYCIALICILYARCRSSGGFQLGEWNCGRFGLPINIVALIYTAWEIPWLAVPNVLPVTVTNMNYAGPIYLAVLVGVVSYWFLWAKKNWTGPNMKIVGIVLNDHASK</sequence>
<feature type="transmembrane region" description="Helical" evidence="7">
    <location>
        <begin position="263"/>
        <end position="284"/>
    </location>
</feature>
<dbReference type="Proteomes" id="UP000011086">
    <property type="component" value="Unassembled WGS sequence"/>
</dbReference>
<keyword evidence="3 7" id="KW-0812">Transmembrane</keyword>
<feature type="transmembrane region" description="Helical" evidence="7">
    <location>
        <begin position="361"/>
        <end position="381"/>
    </location>
</feature>
<organism evidence="8">
    <name type="scientific">Pyricularia oryzae (strain Y34)</name>
    <name type="common">Rice blast fungus</name>
    <name type="synonym">Magnaporthe oryzae</name>
    <dbReference type="NCBI Taxonomy" id="1143189"/>
    <lineage>
        <taxon>Eukaryota</taxon>
        <taxon>Fungi</taxon>
        <taxon>Dikarya</taxon>
        <taxon>Ascomycota</taxon>
        <taxon>Pezizomycotina</taxon>
        <taxon>Sordariomycetes</taxon>
        <taxon>Sordariomycetidae</taxon>
        <taxon>Magnaporthales</taxon>
        <taxon>Pyriculariaceae</taxon>
        <taxon>Pyricularia</taxon>
    </lineage>
</organism>
<evidence type="ECO:0000313" key="8">
    <source>
        <dbReference type="EMBL" id="ELQ33947.1"/>
    </source>
</evidence>
<feature type="transmembrane region" description="Helical" evidence="7">
    <location>
        <begin position="65"/>
        <end position="85"/>
    </location>
</feature>
<feature type="transmembrane region" description="Helical" evidence="7">
    <location>
        <begin position="185"/>
        <end position="206"/>
    </location>
</feature>
<evidence type="ECO:0000256" key="1">
    <source>
        <dbReference type="ARBA" id="ARBA00004141"/>
    </source>
</evidence>
<dbReference type="AlphaFoldDB" id="A0AA97PGR3"/>
<protein>
    <recommendedName>
        <fullName evidence="9">Amino acid transporter</fullName>
    </recommendedName>
</protein>
<evidence type="ECO:0008006" key="9">
    <source>
        <dbReference type="Google" id="ProtNLM"/>
    </source>
</evidence>
<reference evidence="8" key="1">
    <citation type="journal article" date="2012" name="PLoS Genet.">
        <title>Comparative analysis of the genomes of two field isolates of the rice blast fungus Magnaporthe oryzae.</title>
        <authorList>
            <person name="Xue M."/>
            <person name="Yang J."/>
            <person name="Li Z."/>
            <person name="Hu S."/>
            <person name="Yao N."/>
            <person name="Dean R.A."/>
            <person name="Zhao W."/>
            <person name="Shen M."/>
            <person name="Zhang H."/>
            <person name="Li C."/>
            <person name="Liu L."/>
            <person name="Cao L."/>
            <person name="Xu X."/>
            <person name="Xing Y."/>
            <person name="Hsiang T."/>
            <person name="Zhang Z."/>
            <person name="Xu J.R."/>
            <person name="Peng Y.L."/>
        </authorList>
    </citation>
    <scope>NUCLEOTIDE SEQUENCE</scope>
    <source>
        <strain evidence="8">Y34</strain>
    </source>
</reference>
<keyword evidence="4 7" id="KW-1133">Transmembrane helix</keyword>
<proteinExistence type="predicted"/>
<feature type="transmembrane region" description="Helical" evidence="7">
    <location>
        <begin position="159"/>
        <end position="179"/>
    </location>
</feature>
<name>A0AA97PGR3_PYRO3</name>
<dbReference type="PANTHER" id="PTHR45649:SF5">
    <property type="entry name" value="GABA TRANSPORTER (EUROFUNG)-RELATED"/>
    <property type="match status" value="1"/>
</dbReference>
<evidence type="ECO:0000256" key="2">
    <source>
        <dbReference type="ARBA" id="ARBA00022448"/>
    </source>
</evidence>
<evidence type="ECO:0000256" key="4">
    <source>
        <dbReference type="ARBA" id="ARBA00022989"/>
    </source>
</evidence>
<feature type="transmembrane region" description="Helical" evidence="7">
    <location>
        <begin position="428"/>
        <end position="446"/>
    </location>
</feature>
<feature type="transmembrane region" description="Helical" evidence="7">
    <location>
        <begin position="387"/>
        <end position="416"/>
    </location>
</feature>